<proteinExistence type="predicted"/>
<feature type="non-terminal residue" evidence="1">
    <location>
        <position position="1"/>
    </location>
</feature>
<gene>
    <name evidence="1" type="ORF">RFH988_LOCUS39377</name>
</gene>
<dbReference type="Proteomes" id="UP000663882">
    <property type="component" value="Unassembled WGS sequence"/>
</dbReference>
<comment type="caution">
    <text evidence="1">The sequence shown here is derived from an EMBL/GenBank/DDBJ whole genome shotgun (WGS) entry which is preliminary data.</text>
</comment>
<evidence type="ECO:0000313" key="1">
    <source>
        <dbReference type="EMBL" id="CAF1525328.1"/>
    </source>
</evidence>
<accession>A0A815V6L6</accession>
<evidence type="ECO:0000313" key="2">
    <source>
        <dbReference type="Proteomes" id="UP000663882"/>
    </source>
</evidence>
<dbReference type="AlphaFoldDB" id="A0A815V6L6"/>
<name>A0A815V6L6_9BILA</name>
<sequence length="17" mass="1743">LTTVGTKTTSLMSSTSK</sequence>
<reference evidence="1" key="1">
    <citation type="submission" date="2021-02" db="EMBL/GenBank/DDBJ databases">
        <authorList>
            <person name="Nowell W R."/>
        </authorList>
    </citation>
    <scope>NUCLEOTIDE SEQUENCE</scope>
</reference>
<organism evidence="1 2">
    <name type="scientific">Rotaria sordida</name>
    <dbReference type="NCBI Taxonomy" id="392033"/>
    <lineage>
        <taxon>Eukaryota</taxon>
        <taxon>Metazoa</taxon>
        <taxon>Spiralia</taxon>
        <taxon>Gnathifera</taxon>
        <taxon>Rotifera</taxon>
        <taxon>Eurotatoria</taxon>
        <taxon>Bdelloidea</taxon>
        <taxon>Philodinida</taxon>
        <taxon>Philodinidae</taxon>
        <taxon>Rotaria</taxon>
    </lineage>
</organism>
<protein>
    <submittedName>
        <fullName evidence="1">Uncharacterized protein</fullName>
    </submittedName>
</protein>
<dbReference type="EMBL" id="CAJNOO010017782">
    <property type="protein sequence ID" value="CAF1525328.1"/>
    <property type="molecule type" value="Genomic_DNA"/>
</dbReference>